<dbReference type="OrthoDB" id="2068485at2"/>
<name>A0A1I5DCR9_9FIRM</name>
<proteinExistence type="predicted"/>
<dbReference type="STRING" id="1527.SAMN04489757_105141"/>
<dbReference type="RefSeq" id="WP_091684835.1">
    <property type="nucleotide sequence ID" value="NZ_BAABFM010000026.1"/>
</dbReference>
<dbReference type="AlphaFoldDB" id="A0A1I5DCR9"/>
<gene>
    <name evidence="2" type="ORF">SAMN04489757_105141</name>
</gene>
<evidence type="ECO:0000256" key="1">
    <source>
        <dbReference type="SAM" id="Phobius"/>
    </source>
</evidence>
<keyword evidence="1" id="KW-1133">Transmembrane helix</keyword>
<evidence type="ECO:0000313" key="3">
    <source>
        <dbReference type="Proteomes" id="UP000198806"/>
    </source>
</evidence>
<keyword evidence="1" id="KW-0812">Transmembrane</keyword>
<feature type="transmembrane region" description="Helical" evidence="1">
    <location>
        <begin position="63"/>
        <end position="85"/>
    </location>
</feature>
<dbReference type="EMBL" id="FOWD01000005">
    <property type="protein sequence ID" value="SFN97048.1"/>
    <property type="molecule type" value="Genomic_DNA"/>
</dbReference>
<dbReference type="Proteomes" id="UP000198806">
    <property type="component" value="Unassembled WGS sequence"/>
</dbReference>
<evidence type="ECO:0000313" key="2">
    <source>
        <dbReference type="EMBL" id="SFN97048.1"/>
    </source>
</evidence>
<sequence length="98" mass="10364">MKVLIDQDMNVQVLLDTANSFNNSIISASADISVDGMEGGFIEGDMGGDMGGMKTKDPLLSSWVFVVGITAVSLAVSIGIGILLAKRKIKKGLELYEN</sequence>
<keyword evidence="3" id="KW-1185">Reference proteome</keyword>
<accession>A0A1I5DCR9</accession>
<reference evidence="2 3" key="1">
    <citation type="submission" date="2016-10" db="EMBL/GenBank/DDBJ databases">
        <authorList>
            <person name="de Groot N.N."/>
        </authorList>
    </citation>
    <scope>NUCLEOTIDE SEQUENCE [LARGE SCALE GENOMIC DNA]</scope>
    <source>
        <strain evidence="2 3">DSM 1283</strain>
    </source>
</reference>
<keyword evidence="1" id="KW-0472">Membrane</keyword>
<organism evidence="2 3">
    <name type="scientific">Anaerocolumna aminovalerica</name>
    <dbReference type="NCBI Taxonomy" id="1527"/>
    <lineage>
        <taxon>Bacteria</taxon>
        <taxon>Bacillati</taxon>
        <taxon>Bacillota</taxon>
        <taxon>Clostridia</taxon>
        <taxon>Lachnospirales</taxon>
        <taxon>Lachnospiraceae</taxon>
        <taxon>Anaerocolumna</taxon>
    </lineage>
</organism>
<protein>
    <submittedName>
        <fullName evidence="2">Uncharacterized protein</fullName>
    </submittedName>
</protein>